<dbReference type="SUPFAM" id="SSF53335">
    <property type="entry name" value="S-adenosyl-L-methionine-dependent methyltransferases"/>
    <property type="match status" value="1"/>
</dbReference>
<accession>A0A1W2GIL0</accession>
<dbReference type="Pfam" id="PF05050">
    <property type="entry name" value="Methyltransf_21"/>
    <property type="match status" value="1"/>
</dbReference>
<dbReference type="InterPro" id="IPR029063">
    <property type="entry name" value="SAM-dependent_MTases_sf"/>
</dbReference>
<dbReference type="GO" id="GO:0005737">
    <property type="term" value="C:cytoplasm"/>
    <property type="evidence" value="ECO:0007669"/>
    <property type="project" value="GOC"/>
</dbReference>
<feature type="domain" description="Methyltransferase FkbM" evidence="1">
    <location>
        <begin position="48"/>
        <end position="207"/>
    </location>
</feature>
<dbReference type="InterPro" id="IPR006342">
    <property type="entry name" value="FkbM_mtfrase"/>
</dbReference>
<gene>
    <name evidence="2" type="ORF">SAMN04488029_2920</name>
</gene>
<dbReference type="EMBL" id="FWYF01000003">
    <property type="protein sequence ID" value="SMD36490.1"/>
    <property type="molecule type" value="Genomic_DNA"/>
</dbReference>
<reference evidence="2 3" key="1">
    <citation type="submission" date="2017-04" db="EMBL/GenBank/DDBJ databases">
        <authorList>
            <person name="Afonso C.L."/>
            <person name="Miller P.J."/>
            <person name="Scott M.A."/>
            <person name="Spackman E."/>
            <person name="Goraichik I."/>
            <person name="Dimitrov K.M."/>
            <person name="Suarez D.L."/>
            <person name="Swayne D.E."/>
        </authorList>
    </citation>
    <scope>NUCLEOTIDE SEQUENCE [LARGE SCALE GENOMIC DNA]</scope>
    <source>
        <strain evidence="2 3">DSM 26133</strain>
    </source>
</reference>
<dbReference type="AlphaFoldDB" id="A0A1W2GIL0"/>
<dbReference type="GO" id="GO:0005886">
    <property type="term" value="C:plasma membrane"/>
    <property type="evidence" value="ECO:0007669"/>
    <property type="project" value="TreeGrafter"/>
</dbReference>
<dbReference type="Gene3D" id="3.40.50.150">
    <property type="entry name" value="Vaccinia Virus protein VP39"/>
    <property type="match status" value="1"/>
</dbReference>
<organism evidence="2 3">
    <name type="scientific">Reichenbachiella faecimaris</name>
    <dbReference type="NCBI Taxonomy" id="692418"/>
    <lineage>
        <taxon>Bacteria</taxon>
        <taxon>Pseudomonadati</taxon>
        <taxon>Bacteroidota</taxon>
        <taxon>Cytophagia</taxon>
        <taxon>Cytophagales</taxon>
        <taxon>Reichenbachiellaceae</taxon>
        <taxon>Reichenbachiella</taxon>
    </lineage>
</organism>
<evidence type="ECO:0000259" key="1">
    <source>
        <dbReference type="Pfam" id="PF05050"/>
    </source>
</evidence>
<dbReference type="Proteomes" id="UP000192472">
    <property type="component" value="Unassembled WGS sequence"/>
</dbReference>
<dbReference type="STRING" id="692418.SAMN04488029_2920"/>
<dbReference type="GO" id="GO:0008168">
    <property type="term" value="F:methyltransferase activity"/>
    <property type="evidence" value="ECO:0007669"/>
    <property type="project" value="UniProtKB-KW"/>
</dbReference>
<dbReference type="PANTHER" id="PTHR34009">
    <property type="entry name" value="PROTEIN STAR"/>
    <property type="match status" value="1"/>
</dbReference>
<sequence length="229" mass="26767">MSFLKRIKNIISKAFFNKYQADFYFSQAGEDIILRRIFLEKKNGFYIDIGAFHPFTASNTQHFYLNNWSGINIEPRPNSKLIFDKYRPRDKNLELGIGVEQTEMNYYEDPIHPTNNTFSEKIATSFSSPLLNPKKISVWPLSKVLDTYLPKDQTIDFLTCDCEGYDFEVLKSNDWKKYKPTVILVERNFSNDQFEQIDTLLSSVGYSIKYKIPVNEGAESLFYIIESHV</sequence>
<dbReference type="GO" id="GO:0006888">
    <property type="term" value="P:endoplasmic reticulum to Golgi vesicle-mediated transport"/>
    <property type="evidence" value="ECO:0007669"/>
    <property type="project" value="TreeGrafter"/>
</dbReference>
<evidence type="ECO:0000313" key="3">
    <source>
        <dbReference type="Proteomes" id="UP000192472"/>
    </source>
</evidence>
<dbReference type="PANTHER" id="PTHR34009:SF2">
    <property type="entry name" value="PROTEIN STAR"/>
    <property type="match status" value="1"/>
</dbReference>
<protein>
    <submittedName>
        <fullName evidence="2">Methyltransferase, FkbM family</fullName>
    </submittedName>
</protein>
<keyword evidence="2" id="KW-0808">Transferase</keyword>
<dbReference type="GO" id="GO:0032259">
    <property type="term" value="P:methylation"/>
    <property type="evidence" value="ECO:0007669"/>
    <property type="project" value="UniProtKB-KW"/>
</dbReference>
<keyword evidence="2" id="KW-0489">Methyltransferase</keyword>
<dbReference type="GO" id="GO:0016197">
    <property type="term" value="P:endosomal transport"/>
    <property type="evidence" value="ECO:0007669"/>
    <property type="project" value="TreeGrafter"/>
</dbReference>
<dbReference type="InterPro" id="IPR053202">
    <property type="entry name" value="EGF_Rcpt_Signaling_Reg"/>
</dbReference>
<proteinExistence type="predicted"/>
<evidence type="ECO:0000313" key="2">
    <source>
        <dbReference type="EMBL" id="SMD36490.1"/>
    </source>
</evidence>
<name>A0A1W2GIL0_REIFA</name>
<keyword evidence="3" id="KW-1185">Reference proteome</keyword>